<reference evidence="2 3" key="1">
    <citation type="submission" date="2018-09" db="EMBL/GenBank/DDBJ databases">
        <title>YIM 75507 draft genome.</title>
        <authorList>
            <person name="Tang S."/>
            <person name="Feng Y."/>
        </authorList>
    </citation>
    <scope>NUCLEOTIDE SEQUENCE [LARGE SCALE GENOMIC DNA]</scope>
    <source>
        <strain evidence="2 3">YIM 75507</strain>
    </source>
</reference>
<comment type="caution">
    <text evidence="2">The sequence shown here is derived from an EMBL/GenBank/DDBJ whole genome shotgun (WGS) entry which is preliminary data.</text>
</comment>
<dbReference type="OrthoDB" id="5194280at2"/>
<dbReference type="Proteomes" id="UP000265768">
    <property type="component" value="Unassembled WGS sequence"/>
</dbReference>
<dbReference type="EMBL" id="QZEY01000032">
    <property type="protein sequence ID" value="RJL20188.1"/>
    <property type="molecule type" value="Genomic_DNA"/>
</dbReference>
<organism evidence="2 3">
    <name type="scientific">Bailinhaonella thermotolerans</name>
    <dbReference type="NCBI Taxonomy" id="1070861"/>
    <lineage>
        <taxon>Bacteria</taxon>
        <taxon>Bacillati</taxon>
        <taxon>Actinomycetota</taxon>
        <taxon>Actinomycetes</taxon>
        <taxon>Streptosporangiales</taxon>
        <taxon>Streptosporangiaceae</taxon>
        <taxon>Bailinhaonella</taxon>
    </lineage>
</organism>
<gene>
    <name evidence="2" type="ORF">D5H75_39770</name>
</gene>
<evidence type="ECO:0000256" key="1">
    <source>
        <dbReference type="SAM" id="MobiDB-lite"/>
    </source>
</evidence>
<feature type="region of interest" description="Disordered" evidence="1">
    <location>
        <begin position="210"/>
        <end position="231"/>
    </location>
</feature>
<proteinExistence type="predicted"/>
<accession>A0A3A4AMA2</accession>
<evidence type="ECO:0000313" key="3">
    <source>
        <dbReference type="Proteomes" id="UP000265768"/>
    </source>
</evidence>
<dbReference type="AlphaFoldDB" id="A0A3A4AMA2"/>
<dbReference type="RefSeq" id="WP_119931813.1">
    <property type="nucleotide sequence ID" value="NZ_QZEY01000032.1"/>
</dbReference>
<protein>
    <submittedName>
        <fullName evidence="2">Uncharacterized protein</fullName>
    </submittedName>
</protein>
<sequence>MTEFYTLLTSPAPPGTVLDAARFVTADPRHLPVIDITCPAPGWSAADILEPDRSPLRLVRVEPLSPPHPDQWERDGQVVTSPVLVVADAWRVAEGLPDLDPILGPQARQVRAAIAAGQALLLDDGDGPTATAYHQGIEAQDTETVGRHERAAKDALGPHADTLWMDELGGDVYAPVLVALAARHLIGTTPAWTQEAYDYLTRPWRSVPDLPPLHPSDAPVPASATPTEGPR</sequence>
<evidence type="ECO:0000313" key="2">
    <source>
        <dbReference type="EMBL" id="RJL20188.1"/>
    </source>
</evidence>
<keyword evidence="3" id="KW-1185">Reference proteome</keyword>
<name>A0A3A4AMA2_9ACTN</name>